<dbReference type="EMBL" id="MU004191">
    <property type="protein sequence ID" value="KAF2494327.1"/>
    <property type="molecule type" value="Genomic_DNA"/>
</dbReference>
<sequence>MAKIFYGAKWGTRRRLRWRSSASTLSGCWLLHLRASGFSPVFIFCKLNTKAESEEPPPLLLIRARRPLRVLPLLCPIFSSSAVAPACHWHAEAGSTWTSRCWLSSLVQPCDENGLPANCDDC</sequence>
<dbReference type="AlphaFoldDB" id="A0A6A6QTU0"/>
<gene>
    <name evidence="1" type="ORF">BU16DRAFT_70975</name>
</gene>
<protein>
    <submittedName>
        <fullName evidence="1">Uncharacterized protein</fullName>
    </submittedName>
</protein>
<accession>A0A6A6QTU0</accession>
<dbReference type="Proteomes" id="UP000799750">
    <property type="component" value="Unassembled WGS sequence"/>
</dbReference>
<name>A0A6A6QTU0_9PEZI</name>
<keyword evidence="2" id="KW-1185">Reference proteome</keyword>
<organism evidence="1 2">
    <name type="scientific">Lophium mytilinum</name>
    <dbReference type="NCBI Taxonomy" id="390894"/>
    <lineage>
        <taxon>Eukaryota</taxon>
        <taxon>Fungi</taxon>
        <taxon>Dikarya</taxon>
        <taxon>Ascomycota</taxon>
        <taxon>Pezizomycotina</taxon>
        <taxon>Dothideomycetes</taxon>
        <taxon>Pleosporomycetidae</taxon>
        <taxon>Mytilinidiales</taxon>
        <taxon>Mytilinidiaceae</taxon>
        <taxon>Lophium</taxon>
    </lineage>
</organism>
<evidence type="ECO:0000313" key="1">
    <source>
        <dbReference type="EMBL" id="KAF2494327.1"/>
    </source>
</evidence>
<proteinExistence type="predicted"/>
<evidence type="ECO:0000313" key="2">
    <source>
        <dbReference type="Proteomes" id="UP000799750"/>
    </source>
</evidence>
<reference evidence="1" key="1">
    <citation type="journal article" date="2020" name="Stud. Mycol.">
        <title>101 Dothideomycetes genomes: a test case for predicting lifestyles and emergence of pathogens.</title>
        <authorList>
            <person name="Haridas S."/>
            <person name="Albert R."/>
            <person name="Binder M."/>
            <person name="Bloem J."/>
            <person name="Labutti K."/>
            <person name="Salamov A."/>
            <person name="Andreopoulos B."/>
            <person name="Baker S."/>
            <person name="Barry K."/>
            <person name="Bills G."/>
            <person name="Bluhm B."/>
            <person name="Cannon C."/>
            <person name="Castanera R."/>
            <person name="Culley D."/>
            <person name="Daum C."/>
            <person name="Ezra D."/>
            <person name="Gonzalez J."/>
            <person name="Henrissat B."/>
            <person name="Kuo A."/>
            <person name="Liang C."/>
            <person name="Lipzen A."/>
            <person name="Lutzoni F."/>
            <person name="Magnuson J."/>
            <person name="Mondo S."/>
            <person name="Nolan M."/>
            <person name="Ohm R."/>
            <person name="Pangilinan J."/>
            <person name="Park H.-J."/>
            <person name="Ramirez L."/>
            <person name="Alfaro M."/>
            <person name="Sun H."/>
            <person name="Tritt A."/>
            <person name="Yoshinaga Y."/>
            <person name="Zwiers L.-H."/>
            <person name="Turgeon B."/>
            <person name="Goodwin S."/>
            <person name="Spatafora J."/>
            <person name="Crous P."/>
            <person name="Grigoriev I."/>
        </authorList>
    </citation>
    <scope>NUCLEOTIDE SEQUENCE</scope>
    <source>
        <strain evidence="1">CBS 269.34</strain>
    </source>
</reference>